<reference evidence="1 2" key="1">
    <citation type="submission" date="2015-01" db="EMBL/GenBank/DDBJ databases">
        <title>Evolution of Trichinella species and genotypes.</title>
        <authorList>
            <person name="Korhonen P.K."/>
            <person name="Edoardo P."/>
            <person name="Giuseppe L.R."/>
            <person name="Gasser R.B."/>
        </authorList>
    </citation>
    <scope>NUCLEOTIDE SEQUENCE [LARGE SCALE GENOMIC DNA]</scope>
    <source>
        <strain evidence="1">ISS3</strain>
    </source>
</reference>
<dbReference type="InParanoid" id="A0A0V1B5X3"/>
<dbReference type="EMBL" id="JYDH01000109">
    <property type="protein sequence ID" value="KRY31907.1"/>
    <property type="molecule type" value="Genomic_DNA"/>
</dbReference>
<gene>
    <name evidence="1" type="ORF">T01_5867</name>
</gene>
<evidence type="ECO:0000313" key="1">
    <source>
        <dbReference type="EMBL" id="KRY31907.1"/>
    </source>
</evidence>
<keyword evidence="2" id="KW-1185">Reference proteome</keyword>
<proteinExistence type="predicted"/>
<dbReference type="OrthoDB" id="10350348at2759"/>
<dbReference type="AlphaFoldDB" id="A0A0V1B5X3"/>
<evidence type="ECO:0000313" key="2">
    <source>
        <dbReference type="Proteomes" id="UP000054776"/>
    </source>
</evidence>
<dbReference type="Proteomes" id="UP000054776">
    <property type="component" value="Unassembled WGS sequence"/>
</dbReference>
<comment type="caution">
    <text evidence="1">The sequence shown here is derived from an EMBL/GenBank/DDBJ whole genome shotgun (WGS) entry which is preliminary data.</text>
</comment>
<accession>A0A0V1B5X3</accession>
<name>A0A0V1B5X3_TRISP</name>
<organism evidence="1 2">
    <name type="scientific">Trichinella spiralis</name>
    <name type="common">Trichina worm</name>
    <dbReference type="NCBI Taxonomy" id="6334"/>
    <lineage>
        <taxon>Eukaryota</taxon>
        <taxon>Metazoa</taxon>
        <taxon>Ecdysozoa</taxon>
        <taxon>Nematoda</taxon>
        <taxon>Enoplea</taxon>
        <taxon>Dorylaimia</taxon>
        <taxon>Trichinellida</taxon>
        <taxon>Trichinellidae</taxon>
        <taxon>Trichinella</taxon>
    </lineage>
</organism>
<sequence>MTIRFRSDSSASNIGATANDQSRTCRLGKQRRYGLDKGHPTASANENFFLFPTTTLLCLLLILITIHNIQSDA</sequence>
<protein>
    <submittedName>
        <fullName evidence="1">Uncharacterized protein</fullName>
    </submittedName>
</protein>